<dbReference type="EMBL" id="JAPOHD010000030">
    <property type="protein sequence ID" value="MCY1722019.1"/>
    <property type="molecule type" value="Genomic_DNA"/>
</dbReference>
<dbReference type="Pfam" id="PF02779">
    <property type="entry name" value="Transket_pyr"/>
    <property type="match status" value="1"/>
</dbReference>
<evidence type="ECO:0000313" key="6">
    <source>
        <dbReference type="Proteomes" id="UP001145087"/>
    </source>
</evidence>
<dbReference type="FunFam" id="3.40.50.970:FF:000129">
    <property type="entry name" value="Transketolase"/>
    <property type="match status" value="1"/>
</dbReference>
<evidence type="ECO:0000256" key="3">
    <source>
        <dbReference type="ARBA" id="ARBA00023052"/>
    </source>
</evidence>
<evidence type="ECO:0000256" key="2">
    <source>
        <dbReference type="ARBA" id="ARBA00007131"/>
    </source>
</evidence>
<dbReference type="CDD" id="cd07033">
    <property type="entry name" value="TPP_PYR_DXS_TK_like"/>
    <property type="match status" value="1"/>
</dbReference>
<dbReference type="Pfam" id="PF02780">
    <property type="entry name" value="Transketolase_C"/>
    <property type="match status" value="1"/>
</dbReference>
<dbReference type="Proteomes" id="UP001145087">
    <property type="component" value="Unassembled WGS sequence"/>
</dbReference>
<comment type="caution">
    <text evidence="5">The sequence shown here is derived from an EMBL/GenBank/DDBJ whole genome shotgun (WGS) entry which is preliminary data.</text>
</comment>
<dbReference type="RefSeq" id="WP_343334349.1">
    <property type="nucleotide sequence ID" value="NZ_JAPOHD010000030.1"/>
</dbReference>
<keyword evidence="6" id="KW-1185">Reference proteome</keyword>
<comment type="similarity">
    <text evidence="2">Belongs to the transketolase family.</text>
</comment>
<organism evidence="5 6">
    <name type="scientific">Draconibacterium aestuarii</name>
    <dbReference type="NCBI Taxonomy" id="2998507"/>
    <lineage>
        <taxon>Bacteria</taxon>
        <taxon>Pseudomonadati</taxon>
        <taxon>Bacteroidota</taxon>
        <taxon>Bacteroidia</taxon>
        <taxon>Marinilabiliales</taxon>
        <taxon>Prolixibacteraceae</taxon>
        <taxon>Draconibacterium</taxon>
    </lineage>
</organism>
<dbReference type="Gene3D" id="3.40.50.920">
    <property type="match status" value="1"/>
</dbReference>
<dbReference type="SUPFAM" id="SSF52518">
    <property type="entry name" value="Thiamin diphosphate-binding fold (THDP-binding)"/>
    <property type="match status" value="1"/>
</dbReference>
<dbReference type="SMART" id="SM00861">
    <property type="entry name" value="Transket_pyr"/>
    <property type="match status" value="1"/>
</dbReference>
<evidence type="ECO:0000313" key="5">
    <source>
        <dbReference type="EMBL" id="MCY1722019.1"/>
    </source>
</evidence>
<dbReference type="PANTHER" id="PTHR43825">
    <property type="entry name" value="PYRUVATE DEHYDROGENASE E1 COMPONENT"/>
    <property type="match status" value="1"/>
</dbReference>
<dbReference type="InterPro" id="IPR051157">
    <property type="entry name" value="PDH/Transketolase"/>
</dbReference>
<dbReference type="AlphaFoldDB" id="A0A9X3F7J5"/>
<proteinExistence type="inferred from homology"/>
<accession>A0A9X3F7J5</accession>
<dbReference type="PANTHER" id="PTHR43825:SF1">
    <property type="entry name" value="TRANSKETOLASE-LIKE PYRIMIDINE-BINDING DOMAIN-CONTAINING PROTEIN"/>
    <property type="match status" value="1"/>
</dbReference>
<evidence type="ECO:0000259" key="4">
    <source>
        <dbReference type="SMART" id="SM00861"/>
    </source>
</evidence>
<sequence>MNKIESTRIGFMQGLDTLAEKDDRVMLICADSLLAMRATEFVEKYPEQYVEIGIAEQNAAATSAGLALEGMIPFFATYAGFITMRACEQIRTFIAYPNLNVKLAGVNGGIAGGEREGTTHQFFEDIGILRTIPNMTILVPADADQARQACIAAASIPGPVYIRLGSGRDPVVFEKDTPFVPGKINVLRENGNDIALFGNGILLPRLMEASEILASKGIGVTLVEVHTVKPLDVQGVTDVLKKCGAAVTAEDHNIINGLGSAIMEAAAENCPVPIARIGLRDKFPGSGLPQELLDYYEMSVEDIVKAAEATIARKVRS</sequence>
<evidence type="ECO:0000256" key="1">
    <source>
        <dbReference type="ARBA" id="ARBA00001964"/>
    </source>
</evidence>
<name>A0A9X3F7J5_9BACT</name>
<keyword evidence="3" id="KW-0786">Thiamine pyrophosphate</keyword>
<dbReference type="InterPro" id="IPR029061">
    <property type="entry name" value="THDP-binding"/>
</dbReference>
<dbReference type="Gene3D" id="3.40.50.970">
    <property type="match status" value="1"/>
</dbReference>
<dbReference type="InterPro" id="IPR009014">
    <property type="entry name" value="Transketo_C/PFOR_II"/>
</dbReference>
<dbReference type="InterPro" id="IPR033248">
    <property type="entry name" value="Transketolase_C"/>
</dbReference>
<reference evidence="5" key="1">
    <citation type="submission" date="2022-11" db="EMBL/GenBank/DDBJ databases">
        <title>Marilongibacter aestuarii gen. nov., sp. nov., isolated from tidal flat sediment.</title>
        <authorList>
            <person name="Jiayan W."/>
        </authorList>
    </citation>
    <scope>NUCLEOTIDE SEQUENCE</scope>
    <source>
        <strain evidence="5">Z1-6</strain>
    </source>
</reference>
<protein>
    <recommendedName>
        <fullName evidence="4">Transketolase-like pyrimidine-binding domain-containing protein</fullName>
    </recommendedName>
</protein>
<gene>
    <name evidence="5" type="ORF">OU798_16815</name>
</gene>
<dbReference type="InterPro" id="IPR005475">
    <property type="entry name" value="Transketolase-like_Pyr-bd"/>
</dbReference>
<feature type="domain" description="Transketolase-like pyrimidine-binding" evidence="4">
    <location>
        <begin position="5"/>
        <end position="171"/>
    </location>
</feature>
<dbReference type="SUPFAM" id="SSF52922">
    <property type="entry name" value="TK C-terminal domain-like"/>
    <property type="match status" value="1"/>
</dbReference>
<comment type="cofactor">
    <cofactor evidence="1">
        <name>thiamine diphosphate</name>
        <dbReference type="ChEBI" id="CHEBI:58937"/>
    </cofactor>
</comment>